<evidence type="ECO:0000256" key="3">
    <source>
        <dbReference type="ARBA" id="ARBA00023004"/>
    </source>
</evidence>
<dbReference type="OrthoDB" id="260519at2759"/>
<dbReference type="Proteomes" id="UP000192578">
    <property type="component" value="Unassembled WGS sequence"/>
</dbReference>
<evidence type="ECO:0000256" key="4">
    <source>
        <dbReference type="ARBA" id="ARBA00038168"/>
    </source>
</evidence>
<dbReference type="InterPro" id="IPR036400">
    <property type="entry name" value="Cyt_B5-like_heme/steroid_sf"/>
</dbReference>
<evidence type="ECO:0000259" key="6">
    <source>
        <dbReference type="PROSITE" id="PS50255"/>
    </source>
</evidence>
<comment type="caution">
    <text evidence="7">The sequence shown here is derived from an EMBL/GenBank/DDBJ whole genome shotgun (WGS) entry which is preliminary data.</text>
</comment>
<dbReference type="SMART" id="SM01117">
    <property type="entry name" value="Cyt-b5"/>
    <property type="match status" value="1"/>
</dbReference>
<dbReference type="GO" id="GO:0046872">
    <property type="term" value="F:metal ion binding"/>
    <property type="evidence" value="ECO:0007669"/>
    <property type="project" value="UniProtKB-UniRule"/>
</dbReference>
<dbReference type="InterPro" id="IPR050668">
    <property type="entry name" value="Cytochrome_b5"/>
</dbReference>
<dbReference type="PANTHER" id="PTHR19359">
    <property type="entry name" value="CYTOCHROME B5"/>
    <property type="match status" value="1"/>
</dbReference>
<keyword evidence="3 5" id="KW-0408">Iron</keyword>
<comment type="similarity">
    <text evidence="4 5">Belongs to the cytochrome b5 family.</text>
</comment>
<keyword evidence="2 5" id="KW-0479">Metal-binding</keyword>
<dbReference type="GO" id="GO:0020037">
    <property type="term" value="F:heme binding"/>
    <property type="evidence" value="ECO:0007669"/>
    <property type="project" value="UniProtKB-UniRule"/>
</dbReference>
<dbReference type="InterPro" id="IPR001199">
    <property type="entry name" value="Cyt_B5-like_heme/steroid-bd"/>
</dbReference>
<keyword evidence="1 5" id="KW-0349">Heme</keyword>
<dbReference type="EMBL" id="MTYJ01000149">
    <property type="protein sequence ID" value="OQV12252.1"/>
    <property type="molecule type" value="Genomic_DNA"/>
</dbReference>
<name>A0A1W0WAQ6_HYPEX</name>
<accession>A0A1W0WAQ6</accession>
<dbReference type="GO" id="GO:0016020">
    <property type="term" value="C:membrane"/>
    <property type="evidence" value="ECO:0007669"/>
    <property type="project" value="TreeGrafter"/>
</dbReference>
<sequence length="125" mass="13912">MDNQASIENIPPSETVLTEEKTPRFFTTKEISRHSSYDSCWIFIGNCVYDVTEYLATHPGGWEIILEFAGSDATSAFLGKGHSNAAFAALSKHFIGQLSPEESVYSDTDAIFEELPRPEIFVTSR</sequence>
<evidence type="ECO:0000313" key="7">
    <source>
        <dbReference type="EMBL" id="OQV12252.1"/>
    </source>
</evidence>
<evidence type="ECO:0000256" key="2">
    <source>
        <dbReference type="ARBA" id="ARBA00022723"/>
    </source>
</evidence>
<dbReference type="AlphaFoldDB" id="A0A1W0WAQ6"/>
<protein>
    <recommendedName>
        <fullName evidence="6">Cytochrome b5 heme-binding domain-containing protein</fullName>
    </recommendedName>
</protein>
<dbReference type="SUPFAM" id="SSF55856">
    <property type="entry name" value="Cytochrome b5-like heme/steroid binding domain"/>
    <property type="match status" value="1"/>
</dbReference>
<evidence type="ECO:0000256" key="1">
    <source>
        <dbReference type="ARBA" id="ARBA00022617"/>
    </source>
</evidence>
<dbReference type="PROSITE" id="PS00191">
    <property type="entry name" value="CYTOCHROME_B5_1"/>
    <property type="match status" value="1"/>
</dbReference>
<dbReference type="PRINTS" id="PR00363">
    <property type="entry name" value="CYTOCHROMEB5"/>
</dbReference>
<keyword evidence="8" id="KW-1185">Reference proteome</keyword>
<dbReference type="InterPro" id="IPR018506">
    <property type="entry name" value="Cyt_B5_heme-BS"/>
</dbReference>
<evidence type="ECO:0000313" key="8">
    <source>
        <dbReference type="Proteomes" id="UP000192578"/>
    </source>
</evidence>
<reference evidence="8" key="1">
    <citation type="submission" date="2017-01" db="EMBL/GenBank/DDBJ databases">
        <title>Comparative genomics of anhydrobiosis in the tardigrade Hypsibius dujardini.</title>
        <authorList>
            <person name="Yoshida Y."/>
            <person name="Koutsovoulos G."/>
            <person name="Laetsch D."/>
            <person name="Stevens L."/>
            <person name="Kumar S."/>
            <person name="Horikawa D."/>
            <person name="Ishino K."/>
            <person name="Komine S."/>
            <person name="Tomita M."/>
            <person name="Blaxter M."/>
            <person name="Arakawa K."/>
        </authorList>
    </citation>
    <scope>NUCLEOTIDE SEQUENCE [LARGE SCALE GENOMIC DNA]</scope>
    <source>
        <strain evidence="8">Z151</strain>
    </source>
</reference>
<organism evidence="7 8">
    <name type="scientific">Hypsibius exemplaris</name>
    <name type="common">Freshwater tardigrade</name>
    <dbReference type="NCBI Taxonomy" id="2072580"/>
    <lineage>
        <taxon>Eukaryota</taxon>
        <taxon>Metazoa</taxon>
        <taxon>Ecdysozoa</taxon>
        <taxon>Tardigrada</taxon>
        <taxon>Eutardigrada</taxon>
        <taxon>Parachela</taxon>
        <taxon>Hypsibioidea</taxon>
        <taxon>Hypsibiidae</taxon>
        <taxon>Hypsibius</taxon>
    </lineage>
</organism>
<dbReference type="Gene3D" id="3.10.120.10">
    <property type="entry name" value="Cytochrome b5-like heme/steroid binding domain"/>
    <property type="match status" value="1"/>
</dbReference>
<dbReference type="PROSITE" id="PS50255">
    <property type="entry name" value="CYTOCHROME_B5_2"/>
    <property type="match status" value="1"/>
</dbReference>
<feature type="domain" description="Cytochrome b5 heme-binding" evidence="6">
    <location>
        <begin position="23"/>
        <end position="99"/>
    </location>
</feature>
<evidence type="ECO:0000256" key="5">
    <source>
        <dbReference type="RuleBase" id="RU362121"/>
    </source>
</evidence>
<dbReference type="PANTHER" id="PTHR19359:SF41">
    <property type="entry name" value="GEO08203P1"/>
    <property type="match status" value="1"/>
</dbReference>
<proteinExistence type="inferred from homology"/>
<gene>
    <name evidence="7" type="ORF">BV898_13447</name>
</gene>
<dbReference type="Pfam" id="PF00173">
    <property type="entry name" value="Cyt-b5"/>
    <property type="match status" value="1"/>
</dbReference>